<organism evidence="1 2">
    <name type="scientific">Castanea mollissima</name>
    <name type="common">Chinese chestnut</name>
    <dbReference type="NCBI Taxonomy" id="60419"/>
    <lineage>
        <taxon>Eukaryota</taxon>
        <taxon>Viridiplantae</taxon>
        <taxon>Streptophyta</taxon>
        <taxon>Embryophyta</taxon>
        <taxon>Tracheophyta</taxon>
        <taxon>Spermatophyta</taxon>
        <taxon>Magnoliopsida</taxon>
        <taxon>eudicotyledons</taxon>
        <taxon>Gunneridae</taxon>
        <taxon>Pentapetalae</taxon>
        <taxon>rosids</taxon>
        <taxon>fabids</taxon>
        <taxon>Fagales</taxon>
        <taxon>Fagaceae</taxon>
        <taxon>Castanea</taxon>
    </lineage>
</organism>
<evidence type="ECO:0000313" key="1">
    <source>
        <dbReference type="EMBL" id="KAF3968840.1"/>
    </source>
</evidence>
<accession>A0A8J4RM22</accession>
<gene>
    <name evidence="1" type="ORF">CMV_007314</name>
</gene>
<dbReference type="EMBL" id="JRKL02000719">
    <property type="protein sequence ID" value="KAF3968840.1"/>
    <property type="molecule type" value="Genomic_DNA"/>
</dbReference>
<name>A0A8J4RM22_9ROSI</name>
<comment type="caution">
    <text evidence="1">The sequence shown here is derived from an EMBL/GenBank/DDBJ whole genome shotgun (WGS) entry which is preliminary data.</text>
</comment>
<evidence type="ECO:0000313" key="2">
    <source>
        <dbReference type="Proteomes" id="UP000737018"/>
    </source>
</evidence>
<reference evidence="1" key="1">
    <citation type="submission" date="2020-03" db="EMBL/GenBank/DDBJ databases">
        <title>Castanea mollissima Vanexum genome sequencing.</title>
        <authorList>
            <person name="Staton M."/>
        </authorList>
    </citation>
    <scope>NUCLEOTIDE SEQUENCE</scope>
    <source>
        <tissue evidence="1">Leaf</tissue>
    </source>
</reference>
<sequence>MQRFSLLRYAIPQTLSISIRLAINSILIVSLPFATVKEVLTHIPFFFGFQETEVSSHEAYSNNVDRIWAQIANLELLSCGIDNFHCDLMVGFTRKLLREQLGHCWWQCTVSEDGCDL</sequence>
<protein>
    <submittedName>
        <fullName evidence="1">Uncharacterized protein</fullName>
    </submittedName>
</protein>
<keyword evidence="2" id="KW-1185">Reference proteome</keyword>
<proteinExistence type="predicted"/>
<dbReference type="AlphaFoldDB" id="A0A8J4RM22"/>
<dbReference type="Proteomes" id="UP000737018">
    <property type="component" value="Unassembled WGS sequence"/>
</dbReference>